<dbReference type="RefSeq" id="WP_153541396.1">
    <property type="nucleotide sequence ID" value="NZ_WEGH01000006.1"/>
</dbReference>
<protein>
    <submittedName>
        <fullName evidence="1">Uncharacterized protein</fullName>
    </submittedName>
</protein>
<organism evidence="1 2">
    <name type="scientific">Actinomadura macrotermitis</name>
    <dbReference type="NCBI Taxonomy" id="2585200"/>
    <lineage>
        <taxon>Bacteria</taxon>
        <taxon>Bacillati</taxon>
        <taxon>Actinomycetota</taxon>
        <taxon>Actinomycetes</taxon>
        <taxon>Streptosporangiales</taxon>
        <taxon>Thermomonosporaceae</taxon>
        <taxon>Actinomadura</taxon>
    </lineage>
</organism>
<accession>A0A7K0C7N7</accession>
<keyword evidence="2" id="KW-1185">Reference proteome</keyword>
<dbReference type="EMBL" id="WEGH01000006">
    <property type="protein sequence ID" value="MQY09470.1"/>
    <property type="molecule type" value="Genomic_DNA"/>
</dbReference>
<reference evidence="1 2" key="1">
    <citation type="submission" date="2019-10" db="EMBL/GenBank/DDBJ databases">
        <title>Actinomadura rubteroloni sp. nov. and Actinomadura macrotermitis sp. nov., isolated from the gut of fungus growing-termite Macrotermes natalensis.</title>
        <authorList>
            <person name="Benndorf R."/>
            <person name="Martin K."/>
            <person name="Kuefner M."/>
            <person name="De Beer W."/>
            <person name="Kaster A.-K."/>
            <person name="Vollmers J."/>
            <person name="Poulsen M."/>
            <person name="Beemelmanns C."/>
        </authorList>
    </citation>
    <scope>NUCLEOTIDE SEQUENCE [LARGE SCALE GENOMIC DNA]</scope>
    <source>
        <strain evidence="1 2">RB68</strain>
    </source>
</reference>
<comment type="caution">
    <text evidence="1">The sequence shown here is derived from an EMBL/GenBank/DDBJ whole genome shotgun (WGS) entry which is preliminary data.</text>
</comment>
<sequence>MPEEPRPLCAHCGVVVKAVDTGRPAEIVYRHDLRVEPWDHLLEPVLGTPRPLPPACDFCEAPEPDWIYPPATGPVAPHEDLPASEEAPLLHELTRHEWFACDTCSVLIADGDLDGLLDRVLGDRPALDAPTARRVRGAFGTFLAQDPHPYPNLT</sequence>
<evidence type="ECO:0000313" key="1">
    <source>
        <dbReference type="EMBL" id="MQY09470.1"/>
    </source>
</evidence>
<dbReference type="Proteomes" id="UP000487268">
    <property type="component" value="Unassembled WGS sequence"/>
</dbReference>
<dbReference type="AlphaFoldDB" id="A0A7K0C7N7"/>
<dbReference type="OrthoDB" id="4273910at2"/>
<proteinExistence type="predicted"/>
<evidence type="ECO:0000313" key="2">
    <source>
        <dbReference type="Proteomes" id="UP000487268"/>
    </source>
</evidence>
<name>A0A7K0C7N7_9ACTN</name>
<gene>
    <name evidence="1" type="ORF">ACRB68_75960</name>
</gene>